<comment type="caution">
    <text evidence="10">The sequence shown here is derived from an EMBL/GenBank/DDBJ whole genome shotgun (WGS) entry which is preliminary data.</text>
</comment>
<keyword evidence="8" id="KW-0472">Membrane</keyword>
<evidence type="ECO:0000256" key="8">
    <source>
        <dbReference type="RuleBase" id="RU361201"/>
    </source>
</evidence>
<comment type="subunit">
    <text evidence="2 8">Forms a conjugate with ATG5.</text>
</comment>
<keyword evidence="5 8" id="KW-0833">Ubl conjugation pathway</keyword>
<evidence type="ECO:0000313" key="10">
    <source>
        <dbReference type="EMBL" id="KPI40193.1"/>
    </source>
</evidence>
<evidence type="ECO:0000313" key="11">
    <source>
        <dbReference type="Proteomes" id="UP000038010"/>
    </source>
</evidence>
<accession>A0A0N1H4E3</accession>
<dbReference type="GO" id="GO:0000421">
    <property type="term" value="C:autophagosome membrane"/>
    <property type="evidence" value="ECO:0007669"/>
    <property type="project" value="TreeGrafter"/>
</dbReference>
<feature type="region of interest" description="Disordered" evidence="9">
    <location>
        <begin position="1"/>
        <end position="82"/>
    </location>
</feature>
<comment type="subcellular location">
    <subcellularLocation>
        <location evidence="8">Preautophagosomal structure membrane</location>
        <topology evidence="8">Peripheral membrane protein</topology>
    </subcellularLocation>
</comment>
<dbReference type="Proteomes" id="UP000038010">
    <property type="component" value="Unassembled WGS sequence"/>
</dbReference>
<dbReference type="GO" id="GO:0097352">
    <property type="term" value="P:autophagosome maturation"/>
    <property type="evidence" value="ECO:0007669"/>
    <property type="project" value="TreeGrafter"/>
</dbReference>
<protein>
    <recommendedName>
        <fullName evidence="3 8">Ubiquitin-like protein ATG12</fullName>
    </recommendedName>
</protein>
<evidence type="ECO:0000256" key="1">
    <source>
        <dbReference type="ARBA" id="ARBA00007778"/>
    </source>
</evidence>
<dbReference type="GO" id="GO:0034727">
    <property type="term" value="P:piecemeal microautophagy of the nucleus"/>
    <property type="evidence" value="ECO:0007669"/>
    <property type="project" value="TreeGrafter"/>
</dbReference>
<dbReference type="Pfam" id="PF04110">
    <property type="entry name" value="APG12"/>
    <property type="match status" value="1"/>
</dbReference>
<keyword evidence="4 8" id="KW-1017">Isopeptide bond</keyword>
<name>A0A0N1H4E3_9EURO</name>
<dbReference type="STRING" id="1664694.A0A0N1H4E3"/>
<keyword evidence="11" id="KW-1185">Reference proteome</keyword>
<evidence type="ECO:0000256" key="3">
    <source>
        <dbReference type="ARBA" id="ARBA00015875"/>
    </source>
</evidence>
<dbReference type="EMBL" id="LFJN01000013">
    <property type="protein sequence ID" value="KPI40193.1"/>
    <property type="molecule type" value="Genomic_DNA"/>
</dbReference>
<evidence type="ECO:0000256" key="9">
    <source>
        <dbReference type="SAM" id="MobiDB-lite"/>
    </source>
</evidence>
<dbReference type="PANTHER" id="PTHR13385:SF0">
    <property type="entry name" value="UBIQUITIN-LIKE PROTEIN ATG12"/>
    <property type="match status" value="1"/>
</dbReference>
<organism evidence="10 11">
    <name type="scientific">Cyphellophora attinorum</name>
    <dbReference type="NCBI Taxonomy" id="1664694"/>
    <lineage>
        <taxon>Eukaryota</taxon>
        <taxon>Fungi</taxon>
        <taxon>Dikarya</taxon>
        <taxon>Ascomycota</taxon>
        <taxon>Pezizomycotina</taxon>
        <taxon>Eurotiomycetes</taxon>
        <taxon>Chaetothyriomycetidae</taxon>
        <taxon>Chaetothyriales</taxon>
        <taxon>Cyphellophoraceae</taxon>
        <taxon>Cyphellophora</taxon>
    </lineage>
</organism>
<proteinExistence type="inferred from homology"/>
<dbReference type="RefSeq" id="XP_018000156.1">
    <property type="nucleotide sequence ID" value="XM_018140238.1"/>
</dbReference>
<keyword evidence="8" id="KW-0653">Protein transport</keyword>
<dbReference type="GO" id="GO:0000422">
    <property type="term" value="P:autophagy of mitochondrion"/>
    <property type="evidence" value="ECO:0007669"/>
    <property type="project" value="TreeGrafter"/>
</dbReference>
<keyword evidence="8" id="KW-0813">Transport</keyword>
<dbReference type="GO" id="GO:0034274">
    <property type="term" value="C:Atg12-Atg5-Atg16 complex"/>
    <property type="evidence" value="ECO:0007669"/>
    <property type="project" value="TreeGrafter"/>
</dbReference>
<dbReference type="VEuPathDB" id="FungiDB:AB675_11396"/>
<feature type="compositionally biased region" description="Low complexity" evidence="9">
    <location>
        <begin position="33"/>
        <end position="43"/>
    </location>
</feature>
<gene>
    <name evidence="10" type="ORF">AB675_11396</name>
</gene>
<comment type="similarity">
    <text evidence="1 8">Belongs to the ATG12 family.</text>
</comment>
<dbReference type="GO" id="GO:0061723">
    <property type="term" value="P:glycophagy"/>
    <property type="evidence" value="ECO:0007669"/>
    <property type="project" value="TreeGrafter"/>
</dbReference>
<keyword evidence="6 8" id="KW-0072">Autophagy</keyword>
<dbReference type="GeneID" id="28732118"/>
<dbReference type="Gene3D" id="3.10.20.90">
    <property type="entry name" value="Phosphatidylinositol 3-kinase Catalytic Subunit, Chain A, domain 1"/>
    <property type="match status" value="1"/>
</dbReference>
<sequence length="208" mass="22572">MSSDRPNPRRSSRDIDINKLSESQLLTRPPRPSQSQPSSTPLPTHHRRPSSTLVPQPPPQQERTPSPAPPSPDNPTTSDLPLSLSASTLLHSPALPTDARTALNQIASTLDPPSHKITVRFHAIGDAPPLKQKVAKVSASNTFATIVKFLRKRLYPEGGGEGREADGLFCYVNSVFAPGLDEGVGNLWRCFKVDDQLIVAYSRTPAFG</sequence>
<reference evidence="10 11" key="1">
    <citation type="submission" date="2015-06" db="EMBL/GenBank/DDBJ databases">
        <title>Draft genome of the ant-associated black yeast Phialophora attae CBS 131958.</title>
        <authorList>
            <person name="Moreno L.F."/>
            <person name="Stielow B.J."/>
            <person name="de Hoog S."/>
            <person name="Vicente V.A."/>
            <person name="Weiss V.A."/>
            <person name="de Vries M."/>
            <person name="Cruz L.M."/>
            <person name="Souza E.M."/>
        </authorList>
    </citation>
    <scope>NUCLEOTIDE SEQUENCE [LARGE SCALE GENOMIC DNA]</scope>
    <source>
        <strain evidence="10 11">CBS 131958</strain>
    </source>
</reference>
<dbReference type="GO" id="GO:0019776">
    <property type="term" value="F:Atg8-family ligase activity"/>
    <property type="evidence" value="ECO:0007669"/>
    <property type="project" value="TreeGrafter"/>
</dbReference>
<dbReference type="OrthoDB" id="10003551at2759"/>
<dbReference type="PANTHER" id="PTHR13385">
    <property type="entry name" value="AUTOPHAGY PROTEIN 12"/>
    <property type="match status" value="1"/>
</dbReference>
<evidence type="ECO:0000256" key="6">
    <source>
        <dbReference type="ARBA" id="ARBA00023006"/>
    </source>
</evidence>
<dbReference type="SUPFAM" id="SSF54236">
    <property type="entry name" value="Ubiquitin-like"/>
    <property type="match status" value="1"/>
</dbReference>
<dbReference type="AlphaFoldDB" id="A0A0N1H4E3"/>
<feature type="compositionally biased region" description="Pro residues" evidence="9">
    <location>
        <begin position="55"/>
        <end position="73"/>
    </location>
</feature>
<dbReference type="InterPro" id="IPR029071">
    <property type="entry name" value="Ubiquitin-like_domsf"/>
</dbReference>
<dbReference type="InterPro" id="IPR007242">
    <property type="entry name" value="Atg12"/>
</dbReference>
<evidence type="ECO:0000256" key="4">
    <source>
        <dbReference type="ARBA" id="ARBA00022499"/>
    </source>
</evidence>
<evidence type="ECO:0000256" key="2">
    <source>
        <dbReference type="ARBA" id="ARBA00011288"/>
    </source>
</evidence>
<dbReference type="CDD" id="cd01612">
    <property type="entry name" value="Ubl_ATG12"/>
    <property type="match status" value="1"/>
</dbReference>
<evidence type="ECO:0000256" key="7">
    <source>
        <dbReference type="ARBA" id="ARBA00025360"/>
    </source>
</evidence>
<dbReference type="GO" id="GO:0015031">
    <property type="term" value="P:protein transport"/>
    <property type="evidence" value="ECO:0007669"/>
    <property type="project" value="UniProtKB-KW"/>
</dbReference>
<evidence type="ECO:0000256" key="5">
    <source>
        <dbReference type="ARBA" id="ARBA00022786"/>
    </source>
</evidence>
<comment type="function">
    <text evidence="7">Ubiquitin-like protein involved in cytoplasm to vacuole transport (Cvt), autophagy vesicles formation, mitophagy, and nucleophagy. Conjugation with ATG5 through a ubiquitin-like conjugating system involving also ATG7 as an E1-like activating enzyme and ATG10 as an E2-like conjugating enzyme, is essential for its function. The ATG12-ATG5 conjugate functions as an E3-like enzyme which is required for lipidation of ATG8 and ATG8 association to the vesicle membranes.</text>
</comment>
<dbReference type="GO" id="GO:0034045">
    <property type="term" value="C:phagophore assembly site membrane"/>
    <property type="evidence" value="ECO:0007669"/>
    <property type="project" value="UniProtKB-SubCell"/>
</dbReference>
<dbReference type="GO" id="GO:0000045">
    <property type="term" value="P:autophagosome assembly"/>
    <property type="evidence" value="ECO:0007669"/>
    <property type="project" value="InterPro"/>
</dbReference>